<reference evidence="2 3" key="1">
    <citation type="submission" date="2019-07" db="EMBL/GenBank/DDBJ databases">
        <authorList>
            <person name="Jastrzebski P J."/>
            <person name="Paukszto L."/>
            <person name="Jastrzebski P J."/>
        </authorList>
    </citation>
    <scope>NUCLEOTIDE SEQUENCE [LARGE SCALE GENOMIC DNA]</scope>
    <source>
        <strain evidence="2 3">WMS-il1</strain>
    </source>
</reference>
<name>A0A564YE94_HYMDI</name>
<feature type="compositionally biased region" description="Basic and acidic residues" evidence="1">
    <location>
        <begin position="28"/>
        <end position="42"/>
    </location>
</feature>
<organism evidence="2 3">
    <name type="scientific">Hymenolepis diminuta</name>
    <name type="common">Rat tapeworm</name>
    <dbReference type="NCBI Taxonomy" id="6216"/>
    <lineage>
        <taxon>Eukaryota</taxon>
        <taxon>Metazoa</taxon>
        <taxon>Spiralia</taxon>
        <taxon>Lophotrochozoa</taxon>
        <taxon>Platyhelminthes</taxon>
        <taxon>Cestoda</taxon>
        <taxon>Eucestoda</taxon>
        <taxon>Cyclophyllidea</taxon>
        <taxon>Hymenolepididae</taxon>
        <taxon>Hymenolepis</taxon>
    </lineage>
</organism>
<sequence>MAYSNETEHQRLIRPGCIEKTSVQSAKGNRELRKKDGAKEDASTSDSLCVSVWKAIYDRHLDEGAHEDIIYVRFNWT</sequence>
<dbReference type="Proteomes" id="UP000321570">
    <property type="component" value="Unassembled WGS sequence"/>
</dbReference>
<evidence type="ECO:0000313" key="2">
    <source>
        <dbReference type="EMBL" id="VUZ45602.1"/>
    </source>
</evidence>
<dbReference type="EMBL" id="CABIJS010000177">
    <property type="protein sequence ID" value="VUZ45602.1"/>
    <property type="molecule type" value="Genomic_DNA"/>
</dbReference>
<keyword evidence="3" id="KW-1185">Reference proteome</keyword>
<protein>
    <submittedName>
        <fullName evidence="2">Uncharacterized protein</fullName>
    </submittedName>
</protein>
<feature type="region of interest" description="Disordered" evidence="1">
    <location>
        <begin position="23"/>
        <end position="46"/>
    </location>
</feature>
<gene>
    <name evidence="2" type="ORF">WMSIL1_LOCUS5495</name>
</gene>
<accession>A0A564YE94</accession>
<evidence type="ECO:0000256" key="1">
    <source>
        <dbReference type="SAM" id="MobiDB-lite"/>
    </source>
</evidence>
<proteinExistence type="predicted"/>
<dbReference type="AlphaFoldDB" id="A0A564YE94"/>
<evidence type="ECO:0000313" key="3">
    <source>
        <dbReference type="Proteomes" id="UP000321570"/>
    </source>
</evidence>